<evidence type="ECO:0000313" key="2">
    <source>
        <dbReference type="Proteomes" id="UP000821853"/>
    </source>
</evidence>
<accession>A0A9J6G8I8</accession>
<dbReference type="EMBL" id="JABSTR010000005">
    <property type="protein sequence ID" value="KAH9371754.1"/>
    <property type="molecule type" value="Genomic_DNA"/>
</dbReference>
<dbReference type="VEuPathDB" id="VectorBase:HLOH_060004"/>
<name>A0A9J6G8I8_HAELO</name>
<dbReference type="AlphaFoldDB" id="A0A9J6G8I8"/>
<evidence type="ECO:0000313" key="1">
    <source>
        <dbReference type="EMBL" id="KAH9371754.1"/>
    </source>
</evidence>
<protein>
    <submittedName>
        <fullName evidence="1">Uncharacterized protein</fullName>
    </submittedName>
</protein>
<gene>
    <name evidence="1" type="ORF">HPB48_021029</name>
</gene>
<dbReference type="Proteomes" id="UP000821853">
    <property type="component" value="Chromosome 3"/>
</dbReference>
<keyword evidence="2" id="KW-1185">Reference proteome</keyword>
<proteinExistence type="predicted"/>
<organism evidence="1 2">
    <name type="scientific">Haemaphysalis longicornis</name>
    <name type="common">Bush tick</name>
    <dbReference type="NCBI Taxonomy" id="44386"/>
    <lineage>
        <taxon>Eukaryota</taxon>
        <taxon>Metazoa</taxon>
        <taxon>Ecdysozoa</taxon>
        <taxon>Arthropoda</taxon>
        <taxon>Chelicerata</taxon>
        <taxon>Arachnida</taxon>
        <taxon>Acari</taxon>
        <taxon>Parasitiformes</taxon>
        <taxon>Ixodida</taxon>
        <taxon>Ixodoidea</taxon>
        <taxon>Ixodidae</taxon>
        <taxon>Haemaphysalinae</taxon>
        <taxon>Haemaphysalis</taxon>
    </lineage>
</organism>
<comment type="caution">
    <text evidence="1">The sequence shown here is derived from an EMBL/GenBank/DDBJ whole genome shotgun (WGS) entry which is preliminary data.</text>
</comment>
<reference evidence="1 2" key="1">
    <citation type="journal article" date="2020" name="Cell">
        <title>Large-Scale Comparative Analyses of Tick Genomes Elucidate Their Genetic Diversity and Vector Capacities.</title>
        <authorList>
            <consortium name="Tick Genome and Microbiome Consortium (TIGMIC)"/>
            <person name="Jia N."/>
            <person name="Wang J."/>
            <person name="Shi W."/>
            <person name="Du L."/>
            <person name="Sun Y."/>
            <person name="Zhan W."/>
            <person name="Jiang J.F."/>
            <person name="Wang Q."/>
            <person name="Zhang B."/>
            <person name="Ji P."/>
            <person name="Bell-Sakyi L."/>
            <person name="Cui X.M."/>
            <person name="Yuan T.T."/>
            <person name="Jiang B.G."/>
            <person name="Yang W.F."/>
            <person name="Lam T.T."/>
            <person name="Chang Q.C."/>
            <person name="Ding S.J."/>
            <person name="Wang X.J."/>
            <person name="Zhu J.G."/>
            <person name="Ruan X.D."/>
            <person name="Zhao L."/>
            <person name="Wei J.T."/>
            <person name="Ye R.Z."/>
            <person name="Que T.C."/>
            <person name="Du C.H."/>
            <person name="Zhou Y.H."/>
            <person name="Cheng J.X."/>
            <person name="Dai P.F."/>
            <person name="Guo W.B."/>
            <person name="Han X.H."/>
            <person name="Huang E.J."/>
            <person name="Li L.F."/>
            <person name="Wei W."/>
            <person name="Gao Y.C."/>
            <person name="Liu J.Z."/>
            <person name="Shao H.Z."/>
            <person name="Wang X."/>
            <person name="Wang C.C."/>
            <person name="Yang T.C."/>
            <person name="Huo Q.B."/>
            <person name="Li W."/>
            <person name="Chen H.Y."/>
            <person name="Chen S.E."/>
            <person name="Zhou L.G."/>
            <person name="Ni X.B."/>
            <person name="Tian J.H."/>
            <person name="Sheng Y."/>
            <person name="Liu T."/>
            <person name="Pan Y.S."/>
            <person name="Xia L.Y."/>
            <person name="Li J."/>
            <person name="Zhao F."/>
            <person name="Cao W.C."/>
        </authorList>
    </citation>
    <scope>NUCLEOTIDE SEQUENCE [LARGE SCALE GENOMIC DNA]</scope>
    <source>
        <strain evidence="1">HaeL-2018</strain>
    </source>
</reference>
<sequence>MKHQDRGGLKCPTSELVGVLLGLKKFLEARLCHSKTITKPLDESVKHVVRVLMNIPVLLCENDEEGKTVAFLKL</sequence>